<dbReference type="Proteomes" id="UP000005408">
    <property type="component" value="Unassembled WGS sequence"/>
</dbReference>
<proteinExistence type="predicted"/>
<dbReference type="AlphaFoldDB" id="A0A8W8MGQ4"/>
<feature type="transmembrane region" description="Helical" evidence="1">
    <location>
        <begin position="69"/>
        <end position="89"/>
    </location>
</feature>
<reference evidence="2" key="1">
    <citation type="submission" date="2022-08" db="UniProtKB">
        <authorList>
            <consortium name="EnsemblMetazoa"/>
        </authorList>
    </citation>
    <scope>IDENTIFICATION</scope>
    <source>
        <strain evidence="2">05x7-T-G4-1.051#20</strain>
    </source>
</reference>
<evidence type="ECO:0000256" key="1">
    <source>
        <dbReference type="SAM" id="Phobius"/>
    </source>
</evidence>
<keyword evidence="1" id="KW-1133">Transmembrane helix</keyword>
<keyword evidence="1" id="KW-0472">Membrane</keyword>
<accession>A0A8W8MGQ4</accession>
<organism evidence="2 3">
    <name type="scientific">Magallana gigas</name>
    <name type="common">Pacific oyster</name>
    <name type="synonym">Crassostrea gigas</name>
    <dbReference type="NCBI Taxonomy" id="29159"/>
    <lineage>
        <taxon>Eukaryota</taxon>
        <taxon>Metazoa</taxon>
        <taxon>Spiralia</taxon>
        <taxon>Lophotrochozoa</taxon>
        <taxon>Mollusca</taxon>
        <taxon>Bivalvia</taxon>
        <taxon>Autobranchia</taxon>
        <taxon>Pteriomorphia</taxon>
        <taxon>Ostreida</taxon>
        <taxon>Ostreoidea</taxon>
        <taxon>Ostreidae</taxon>
        <taxon>Magallana</taxon>
    </lineage>
</organism>
<evidence type="ECO:0000313" key="3">
    <source>
        <dbReference type="Proteomes" id="UP000005408"/>
    </source>
</evidence>
<keyword evidence="3" id="KW-1185">Reference proteome</keyword>
<protein>
    <submittedName>
        <fullName evidence="2">Uncharacterized protein</fullName>
    </submittedName>
</protein>
<name>A0A8W8MGQ4_MAGGI</name>
<keyword evidence="1" id="KW-0812">Transmembrane</keyword>
<dbReference type="EnsemblMetazoa" id="G32703.7">
    <property type="protein sequence ID" value="G32703.7:cds"/>
    <property type="gene ID" value="G32703"/>
</dbReference>
<evidence type="ECO:0000313" key="2">
    <source>
        <dbReference type="EnsemblMetazoa" id="G32703.7:cds"/>
    </source>
</evidence>
<sequence length="104" mass="12499">MEDVEKSLAIQNEIIVRGEKRQVKKIMYYDTSYLEKNYFKPMRCLEYRLKAIRKGRDLDSETFTENYKIHLLLTIIFPFWVVVWVAMCLQEGDPSEMPEEQTEP</sequence>